<evidence type="ECO:0000256" key="7">
    <source>
        <dbReference type="ARBA" id="ARBA00022676"/>
    </source>
</evidence>
<protein>
    <recommendedName>
        <fullName evidence="5">ceramide glucosyltransferase</fullName>
        <ecNumber evidence="5">2.4.1.80</ecNumber>
    </recommendedName>
</protein>
<comment type="pathway">
    <text evidence="3">Sphingolipid metabolism.</text>
</comment>
<dbReference type="PANTHER" id="PTHR12726:SF0">
    <property type="entry name" value="CERAMIDE GLUCOSYLTRANSFERASE"/>
    <property type="match status" value="1"/>
</dbReference>
<dbReference type="Pfam" id="PF13506">
    <property type="entry name" value="Glyco_transf_21"/>
    <property type="match status" value="1"/>
</dbReference>
<keyword evidence="11" id="KW-0333">Golgi apparatus</keyword>
<evidence type="ECO:0000256" key="10">
    <source>
        <dbReference type="ARBA" id="ARBA00022989"/>
    </source>
</evidence>
<feature type="transmembrane region" description="Helical" evidence="16">
    <location>
        <begin position="263"/>
        <end position="286"/>
    </location>
</feature>
<dbReference type="AlphaFoldDB" id="A0A812CQF8"/>
<organism evidence="17 18">
    <name type="scientific">Acanthosepion pharaonis</name>
    <name type="common">Pharaoh cuttlefish</name>
    <name type="synonym">Sepia pharaonis</name>
    <dbReference type="NCBI Taxonomy" id="158019"/>
    <lineage>
        <taxon>Eukaryota</taxon>
        <taxon>Metazoa</taxon>
        <taxon>Spiralia</taxon>
        <taxon>Lophotrochozoa</taxon>
        <taxon>Mollusca</taxon>
        <taxon>Cephalopoda</taxon>
        <taxon>Coleoidea</taxon>
        <taxon>Decapodiformes</taxon>
        <taxon>Sepiida</taxon>
        <taxon>Sepiina</taxon>
        <taxon>Sepiidae</taxon>
        <taxon>Acanthosepion</taxon>
    </lineage>
</organism>
<comment type="catalytic activity">
    <reaction evidence="15">
        <text>N-(9Z-octadecenoyl)-sphing-4-enine + UDP-alpha-D-xylose = beta-D-xylosyl-(1&lt;-&gt;1')-N-(9Z-octadecenoyl)-sphing-4-enine + UDP + H(+)</text>
        <dbReference type="Rhea" id="RHEA:70247"/>
        <dbReference type="ChEBI" id="CHEBI:15378"/>
        <dbReference type="ChEBI" id="CHEBI:57632"/>
        <dbReference type="ChEBI" id="CHEBI:58223"/>
        <dbReference type="ChEBI" id="CHEBI:77996"/>
        <dbReference type="ChEBI" id="CHEBI:189081"/>
    </reaction>
    <physiologicalReaction direction="left-to-right" evidence="15">
        <dbReference type="Rhea" id="RHEA:70248"/>
    </physiologicalReaction>
</comment>
<evidence type="ECO:0000313" key="17">
    <source>
        <dbReference type="EMBL" id="CAE1274798.1"/>
    </source>
</evidence>
<comment type="pathway">
    <text evidence="2">Lipid metabolism; sphingolipid metabolism.</text>
</comment>
<evidence type="ECO:0000256" key="3">
    <source>
        <dbReference type="ARBA" id="ARBA00004991"/>
    </source>
</evidence>
<evidence type="ECO:0000256" key="16">
    <source>
        <dbReference type="SAM" id="Phobius"/>
    </source>
</evidence>
<dbReference type="GO" id="GO:0008120">
    <property type="term" value="F:ceramide glucosyltransferase activity"/>
    <property type="evidence" value="ECO:0007669"/>
    <property type="project" value="UniProtKB-EC"/>
</dbReference>
<dbReference type="EMBL" id="CAHIKZ030001802">
    <property type="protein sequence ID" value="CAE1274798.1"/>
    <property type="molecule type" value="Genomic_DNA"/>
</dbReference>
<evidence type="ECO:0000256" key="14">
    <source>
        <dbReference type="ARBA" id="ARBA00047869"/>
    </source>
</evidence>
<keyword evidence="9 16" id="KW-0812">Transmembrane</keyword>
<dbReference type="Gene3D" id="3.90.550.10">
    <property type="entry name" value="Spore Coat Polysaccharide Biosynthesis Protein SpsA, Chain A"/>
    <property type="match status" value="1"/>
</dbReference>
<sequence length="371" mass="42519">MAIVAKKTWLIAWKYRLHRPNPVPSAEDLRGVSIIKPLTGVDPNLYSNLETFFKLDYPAYELLFCVAHDQDPAIFVVKSLLAKYPKHDSKLFIGSKNVGPNGKINNMVRAYEAAKYELIAINDSGMRMNPDTLLDMVSALTEKVGLVHQMPYCCNRKGFASVYEKVFFGTQQSRLYLSANSIGINCTTGMSCLMRKDLIDQAGGMSAFGKYLAEDYFFAEAIREKGFQTVICSQPGMQNCGSYSIAEFHKRLIRWSQLRTSMIPMFIILEPLSECMMLGVLASLAAEYMFDISPMAFFLLHVLVWFLLDYILMQIVENQSLPMSKFEFLVCWLLREVMTIYLTIQSHRDWTIVWRNRRYKVRWGGIAEEVV</sequence>
<dbReference type="CDD" id="cd02520">
    <property type="entry name" value="Glucosylceramide_synthase"/>
    <property type="match status" value="1"/>
</dbReference>
<evidence type="ECO:0000256" key="8">
    <source>
        <dbReference type="ARBA" id="ARBA00022679"/>
    </source>
</evidence>
<keyword evidence="8 17" id="KW-0808">Transferase</keyword>
<evidence type="ECO:0000256" key="13">
    <source>
        <dbReference type="ARBA" id="ARBA00023136"/>
    </source>
</evidence>
<reference evidence="17" key="1">
    <citation type="submission" date="2021-01" db="EMBL/GenBank/DDBJ databases">
        <authorList>
            <person name="Li R."/>
            <person name="Bekaert M."/>
        </authorList>
    </citation>
    <scope>NUCLEOTIDE SEQUENCE</scope>
    <source>
        <strain evidence="17">Farmed</strain>
    </source>
</reference>
<proteinExistence type="inferred from homology"/>
<evidence type="ECO:0000256" key="6">
    <source>
        <dbReference type="ARBA" id="ARBA00022516"/>
    </source>
</evidence>
<keyword evidence="12" id="KW-0443">Lipid metabolism</keyword>
<gene>
    <name evidence="17" type="ORF">SPHA_39115</name>
</gene>
<dbReference type="GO" id="GO:0000139">
    <property type="term" value="C:Golgi membrane"/>
    <property type="evidence" value="ECO:0007669"/>
    <property type="project" value="UniProtKB-SubCell"/>
</dbReference>
<evidence type="ECO:0000256" key="11">
    <source>
        <dbReference type="ARBA" id="ARBA00023034"/>
    </source>
</evidence>
<evidence type="ECO:0000256" key="12">
    <source>
        <dbReference type="ARBA" id="ARBA00023098"/>
    </source>
</evidence>
<keyword evidence="13 16" id="KW-0472">Membrane</keyword>
<dbReference type="Proteomes" id="UP000597762">
    <property type="component" value="Unassembled WGS sequence"/>
</dbReference>
<evidence type="ECO:0000256" key="15">
    <source>
        <dbReference type="ARBA" id="ARBA00048104"/>
    </source>
</evidence>
<keyword evidence="6" id="KW-0444">Lipid biosynthesis</keyword>
<dbReference type="SUPFAM" id="SSF53448">
    <property type="entry name" value="Nucleotide-diphospho-sugar transferases"/>
    <property type="match status" value="1"/>
</dbReference>
<keyword evidence="10 16" id="KW-1133">Transmembrane helix</keyword>
<dbReference type="OrthoDB" id="1483400at2759"/>
<feature type="transmembrane region" description="Helical" evidence="16">
    <location>
        <begin position="292"/>
        <end position="313"/>
    </location>
</feature>
<keyword evidence="7 17" id="KW-0328">Glycosyltransferase</keyword>
<keyword evidence="18" id="KW-1185">Reference proteome</keyword>
<accession>A0A812CQF8</accession>
<comment type="subcellular location">
    <subcellularLocation>
        <location evidence="1">Golgi apparatus membrane</location>
        <topology evidence="1">Multi-pass membrane protein</topology>
    </subcellularLocation>
</comment>
<dbReference type="PANTHER" id="PTHR12726">
    <property type="entry name" value="CERAMIDE GLUCOSYLTRANSFERASE"/>
    <property type="match status" value="1"/>
</dbReference>
<dbReference type="EC" id="2.4.1.80" evidence="5"/>
<evidence type="ECO:0000313" key="18">
    <source>
        <dbReference type="Proteomes" id="UP000597762"/>
    </source>
</evidence>
<dbReference type="InterPro" id="IPR025993">
    <property type="entry name" value="Ceramide_glucosylTrfase"/>
</dbReference>
<comment type="catalytic activity">
    <reaction evidence="14">
        <text>UDP-alpha-D-xylose + an N-acylsphing-4-enine = a beta-D-xylosyl-(1&lt;-&gt;1')-N-acylsphing-4-enine + UDP + H(+)</text>
        <dbReference type="Rhea" id="RHEA:70243"/>
        <dbReference type="ChEBI" id="CHEBI:15378"/>
        <dbReference type="ChEBI" id="CHEBI:52639"/>
        <dbReference type="ChEBI" id="CHEBI:57632"/>
        <dbReference type="ChEBI" id="CHEBI:58223"/>
        <dbReference type="ChEBI" id="CHEBI:189068"/>
    </reaction>
    <physiologicalReaction direction="left-to-right" evidence="14">
        <dbReference type="Rhea" id="RHEA:70244"/>
    </physiologicalReaction>
</comment>
<name>A0A812CQF8_ACAPH</name>
<dbReference type="InterPro" id="IPR029044">
    <property type="entry name" value="Nucleotide-diphossugar_trans"/>
</dbReference>
<dbReference type="FunFam" id="3.90.550.10:FF:000041">
    <property type="entry name" value="UDP-glucose ceramide glucosyltransferase"/>
    <property type="match status" value="1"/>
</dbReference>
<dbReference type="GO" id="GO:0006679">
    <property type="term" value="P:glucosylceramide biosynthetic process"/>
    <property type="evidence" value="ECO:0007669"/>
    <property type="project" value="TreeGrafter"/>
</dbReference>
<comment type="similarity">
    <text evidence="4">Belongs to the glycosyltransferase 2 family.</text>
</comment>
<dbReference type="UniPathway" id="UPA00222"/>
<evidence type="ECO:0000256" key="5">
    <source>
        <dbReference type="ARBA" id="ARBA00012699"/>
    </source>
</evidence>
<evidence type="ECO:0000256" key="4">
    <source>
        <dbReference type="ARBA" id="ARBA00006739"/>
    </source>
</evidence>
<evidence type="ECO:0000256" key="2">
    <source>
        <dbReference type="ARBA" id="ARBA00004760"/>
    </source>
</evidence>
<evidence type="ECO:0000256" key="9">
    <source>
        <dbReference type="ARBA" id="ARBA00022692"/>
    </source>
</evidence>
<evidence type="ECO:0000256" key="1">
    <source>
        <dbReference type="ARBA" id="ARBA00004653"/>
    </source>
</evidence>
<comment type="caution">
    <text evidence="17">The sequence shown here is derived from an EMBL/GenBank/DDBJ whole genome shotgun (WGS) entry which is preliminary data.</text>
</comment>